<reference evidence="2 3" key="1">
    <citation type="journal article" date="2018" name="Nat. Ecol. Evol.">
        <title>Shark genomes provide insights into elasmobranch evolution and the origin of vertebrates.</title>
        <authorList>
            <person name="Hara Y"/>
            <person name="Yamaguchi K"/>
            <person name="Onimaru K"/>
            <person name="Kadota M"/>
            <person name="Koyanagi M"/>
            <person name="Keeley SD"/>
            <person name="Tatsumi K"/>
            <person name="Tanaka K"/>
            <person name="Motone F"/>
            <person name="Kageyama Y"/>
            <person name="Nozu R"/>
            <person name="Adachi N"/>
            <person name="Nishimura O"/>
            <person name="Nakagawa R"/>
            <person name="Tanegashima C"/>
            <person name="Kiyatake I"/>
            <person name="Matsumoto R"/>
            <person name="Murakumo K"/>
            <person name="Nishida K"/>
            <person name="Terakita A"/>
            <person name="Kuratani S"/>
            <person name="Sato K"/>
            <person name="Hyodo S Kuraku.S."/>
        </authorList>
    </citation>
    <scope>NUCLEOTIDE SEQUENCE [LARGE SCALE GENOMIC DNA]</scope>
</reference>
<feature type="non-terminal residue" evidence="2">
    <location>
        <position position="44"/>
    </location>
</feature>
<gene>
    <name evidence="2" type="ORF">chiPu_0025863</name>
</gene>
<dbReference type="Proteomes" id="UP000287033">
    <property type="component" value="Unassembled WGS sequence"/>
</dbReference>
<sequence length="44" mass="4917">YHINKRSRSGETEEVSQDPELDEVEAALSTLEVKLEGSNTKDVL</sequence>
<dbReference type="AlphaFoldDB" id="A0A401TGM1"/>
<evidence type="ECO:0000313" key="2">
    <source>
        <dbReference type="EMBL" id="GCC41814.1"/>
    </source>
</evidence>
<accession>A0A401TGM1</accession>
<evidence type="ECO:0000313" key="3">
    <source>
        <dbReference type="Proteomes" id="UP000287033"/>
    </source>
</evidence>
<protein>
    <submittedName>
        <fullName evidence="2">Uncharacterized protein</fullName>
    </submittedName>
</protein>
<organism evidence="2 3">
    <name type="scientific">Chiloscyllium punctatum</name>
    <name type="common">Brownbanded bambooshark</name>
    <name type="synonym">Hemiscyllium punctatum</name>
    <dbReference type="NCBI Taxonomy" id="137246"/>
    <lineage>
        <taxon>Eukaryota</taxon>
        <taxon>Metazoa</taxon>
        <taxon>Chordata</taxon>
        <taxon>Craniata</taxon>
        <taxon>Vertebrata</taxon>
        <taxon>Chondrichthyes</taxon>
        <taxon>Elasmobranchii</taxon>
        <taxon>Galeomorphii</taxon>
        <taxon>Galeoidea</taxon>
        <taxon>Orectolobiformes</taxon>
        <taxon>Hemiscylliidae</taxon>
        <taxon>Chiloscyllium</taxon>
    </lineage>
</organism>
<dbReference type="STRING" id="137246.A0A401TGM1"/>
<comment type="caution">
    <text evidence="2">The sequence shown here is derived from an EMBL/GenBank/DDBJ whole genome shotgun (WGS) entry which is preliminary data.</text>
</comment>
<feature type="compositionally biased region" description="Acidic residues" evidence="1">
    <location>
        <begin position="12"/>
        <end position="21"/>
    </location>
</feature>
<name>A0A401TGM1_CHIPU</name>
<dbReference type="EMBL" id="BEZZ01067128">
    <property type="protein sequence ID" value="GCC41814.1"/>
    <property type="molecule type" value="Genomic_DNA"/>
</dbReference>
<feature type="region of interest" description="Disordered" evidence="1">
    <location>
        <begin position="1"/>
        <end position="21"/>
    </location>
</feature>
<proteinExistence type="predicted"/>
<keyword evidence="3" id="KW-1185">Reference proteome</keyword>
<feature type="non-terminal residue" evidence="2">
    <location>
        <position position="1"/>
    </location>
</feature>
<evidence type="ECO:0000256" key="1">
    <source>
        <dbReference type="SAM" id="MobiDB-lite"/>
    </source>
</evidence>